<dbReference type="SUPFAM" id="SSF56507">
    <property type="entry name" value="Methionine synthase activation domain-like"/>
    <property type="match status" value="1"/>
</dbReference>
<dbReference type="InterPro" id="IPR037010">
    <property type="entry name" value="VitB12-dep_Met_synth_activ_sf"/>
</dbReference>
<dbReference type="Gene3D" id="3.40.109.40">
    <property type="match status" value="1"/>
</dbReference>
<dbReference type="AlphaFoldDB" id="A0A9D1MVH1"/>
<dbReference type="EMBL" id="DVNM01000039">
    <property type="protein sequence ID" value="HIU69684.1"/>
    <property type="molecule type" value="Genomic_DNA"/>
</dbReference>
<protein>
    <submittedName>
        <fullName evidence="1">Vitamin B12 dependent methionine synthase activation subunit</fullName>
    </submittedName>
</protein>
<reference evidence="1" key="2">
    <citation type="journal article" date="2021" name="PeerJ">
        <title>Extensive microbial diversity within the chicken gut microbiome revealed by metagenomics and culture.</title>
        <authorList>
            <person name="Gilroy R."/>
            <person name="Ravi A."/>
            <person name="Getino M."/>
            <person name="Pursley I."/>
            <person name="Horton D.L."/>
            <person name="Alikhan N.F."/>
            <person name="Baker D."/>
            <person name="Gharbi K."/>
            <person name="Hall N."/>
            <person name="Watson M."/>
            <person name="Adriaenssens E.M."/>
            <person name="Foster-Nyarko E."/>
            <person name="Jarju S."/>
            <person name="Secka A."/>
            <person name="Antonio M."/>
            <person name="Oren A."/>
            <person name="Chaudhuri R.R."/>
            <person name="La Ragione R."/>
            <person name="Hildebrand F."/>
            <person name="Pallen M.J."/>
        </authorList>
    </citation>
    <scope>NUCLEOTIDE SEQUENCE</scope>
    <source>
        <strain evidence="1">CHK176-6737</strain>
    </source>
</reference>
<dbReference type="Proteomes" id="UP000824125">
    <property type="component" value="Unassembled WGS sequence"/>
</dbReference>
<dbReference type="GO" id="GO:0008705">
    <property type="term" value="F:methionine synthase activity"/>
    <property type="evidence" value="ECO:0007669"/>
    <property type="project" value="InterPro"/>
</dbReference>
<gene>
    <name evidence="1" type="ORF">IAD23_07000</name>
</gene>
<evidence type="ECO:0000313" key="1">
    <source>
        <dbReference type="EMBL" id="HIU69684.1"/>
    </source>
</evidence>
<name>A0A9D1MVH1_9FIRM</name>
<proteinExistence type="predicted"/>
<accession>A0A9D1MVH1</accession>
<reference evidence="1" key="1">
    <citation type="submission" date="2020-10" db="EMBL/GenBank/DDBJ databases">
        <authorList>
            <person name="Gilroy R."/>
        </authorList>
    </citation>
    <scope>NUCLEOTIDE SEQUENCE</scope>
    <source>
        <strain evidence="1">CHK176-6737</strain>
    </source>
</reference>
<organism evidence="1 2">
    <name type="scientific">Candidatus Scybalenecus merdavium</name>
    <dbReference type="NCBI Taxonomy" id="2840939"/>
    <lineage>
        <taxon>Bacteria</taxon>
        <taxon>Bacillati</taxon>
        <taxon>Bacillota</taxon>
        <taxon>Clostridia</taxon>
        <taxon>Eubacteriales</taxon>
        <taxon>Oscillospiraceae</taxon>
        <taxon>Oscillospiraceae incertae sedis</taxon>
        <taxon>Candidatus Scybalenecus</taxon>
    </lineage>
</organism>
<sequence length="213" mass="23334">MERRATKDFKINQKEALRYLGYKNTAPDEATKALLESCEKELMDAVQPKCIYEKTAVKIQESTIDFGFMQAQSAALAKNLQGCKSAYIFAATLGPGADRLIERWGKVSPAKSVVTDALASAAIEAFCNKINAELEKAEPLHPRFSAGYGDFDIKHQQDILHFLDTRRKIGLYLSDSLLMVPTKSVTAVIGIGPKTACKTGCAACEKTDCAYRA</sequence>
<evidence type="ECO:0000313" key="2">
    <source>
        <dbReference type="Proteomes" id="UP000824125"/>
    </source>
</evidence>
<comment type="caution">
    <text evidence="1">The sequence shown here is derived from an EMBL/GenBank/DDBJ whole genome shotgun (WGS) entry which is preliminary data.</text>
</comment>